<feature type="region of interest" description="Disordered" evidence="1">
    <location>
        <begin position="100"/>
        <end position="149"/>
    </location>
</feature>
<feature type="compositionally biased region" description="Polar residues" evidence="1">
    <location>
        <begin position="476"/>
        <end position="485"/>
    </location>
</feature>
<feature type="compositionally biased region" description="Polar residues" evidence="1">
    <location>
        <begin position="127"/>
        <end position="142"/>
    </location>
</feature>
<evidence type="ECO:0000256" key="1">
    <source>
        <dbReference type="SAM" id="MobiDB-lite"/>
    </source>
</evidence>
<dbReference type="SUPFAM" id="SSF52266">
    <property type="entry name" value="SGNH hydrolase"/>
    <property type="match status" value="1"/>
</dbReference>
<dbReference type="Pfam" id="PF04311">
    <property type="entry name" value="DUF459"/>
    <property type="match status" value="1"/>
</dbReference>
<dbReference type="Gene3D" id="3.40.50.1110">
    <property type="entry name" value="SGNH hydrolase"/>
    <property type="match status" value="1"/>
</dbReference>
<dbReference type="RefSeq" id="WP_334314923.1">
    <property type="nucleotide sequence ID" value="NZ_CP065938.1"/>
</dbReference>
<dbReference type="PANTHER" id="PTHR48098:SF1">
    <property type="entry name" value="DIACYLGLYCEROL ACYLTRANSFERASE_MYCOLYLTRANSFERASE AG85A"/>
    <property type="match status" value="1"/>
</dbReference>
<dbReference type="InterPro" id="IPR029058">
    <property type="entry name" value="AB_hydrolase_fold"/>
</dbReference>
<sequence>MKFSKIARKSLLSYMIIFFLMLLFEGQRLSPVLERTGAEYPVLLTVNRCLHEIGIKTKIYDLSARLHDEFDYIAKHSLFRDMQNVTPTLKARWQTMLSSQTLPAPAPSAKQTEKLPAKNTDSEPPLTDSTANAENPAQSVMRTSEDTQSDLTADLPIDQQADTQNSASFQEPISPVPQKETIQNTDQEKYRYNIYNYPFNAELVRIPETKSGIAGYAAHIPDYGKKKNVLLVGDSMMMEGLGPTLHARLRKRDNLTVHREGKYSSGLSRPDFFNWFDSLPPMLEAYQPDLLVISLGANDTQDIVIDRKRYFIDTKPWEEIYLQRSKDFIALADNGKRRILWVSLPVMGKEPYFTRTKRISKLQEEASKDVPLAQFVNIEHLLTENGKYTTFYKGKNNQSIRLRSQDLIHVSTEGGEILTDYVLPYVDAELAELYAEETPFCYPPVAGMANRVTFTSGLRQKQAEYYIWLPETQTMLPEPPNNQTADNEKKKGRNKYPDVPKLIAEQQGGKRYPVLYLLHGATNSGKEYVEMLGKELQELANSKQTIIVAPSCEPYGWYVDSPIVSENQIAGFITKELVPHIDSLYPTTKKRAITGLSMGGHGALLLGFRNKNLFQSMASISGVLDIRMHKNNWKIKNLLGELTPENQKIWDDNSVLELINKKWPATSPRQIIVVTGNKDKLVLEENRSAQKSFQKRGFSMEYIEADGIHNWNFWQKHIPETLSKQADFLNTL</sequence>
<dbReference type="Gene3D" id="3.40.50.1820">
    <property type="entry name" value="alpha/beta hydrolase"/>
    <property type="match status" value="1"/>
</dbReference>
<organism evidence="2 3">
    <name type="scientific">Taurinivorans muris</name>
    <dbReference type="NCBI Taxonomy" id="2787751"/>
    <lineage>
        <taxon>Bacteria</taxon>
        <taxon>Pseudomonadati</taxon>
        <taxon>Thermodesulfobacteriota</taxon>
        <taxon>Desulfovibrionia</taxon>
        <taxon>Desulfovibrionales</taxon>
        <taxon>Desulfovibrionaceae</taxon>
        <taxon>Taurinivorans</taxon>
    </lineage>
</organism>
<evidence type="ECO:0000313" key="2">
    <source>
        <dbReference type="EMBL" id="UWX05347.1"/>
    </source>
</evidence>
<feature type="region of interest" description="Disordered" evidence="1">
    <location>
        <begin position="164"/>
        <end position="185"/>
    </location>
</feature>
<dbReference type="Pfam" id="PF00756">
    <property type="entry name" value="Esterase"/>
    <property type="match status" value="1"/>
</dbReference>
<dbReference type="SUPFAM" id="SSF53474">
    <property type="entry name" value="alpha/beta-Hydrolases"/>
    <property type="match status" value="1"/>
</dbReference>
<keyword evidence="3" id="KW-1185">Reference proteome</keyword>
<reference evidence="2" key="1">
    <citation type="submission" date="2020-12" db="EMBL/GenBank/DDBJ databases">
        <title>Taurinivorans muris gen. nov., sp. nov., fundamental and realized metabolic niche of a ubiquitous sulfidogenic bacterium in the murine intestine.</title>
        <authorList>
            <person name="Ye H."/>
            <person name="Hanson B.T."/>
            <person name="Loy A."/>
        </authorList>
    </citation>
    <scope>NUCLEOTIDE SEQUENCE</scope>
    <source>
        <strain evidence="2">LT0009</strain>
    </source>
</reference>
<dbReference type="EMBL" id="CP065938">
    <property type="protein sequence ID" value="UWX05347.1"/>
    <property type="molecule type" value="Genomic_DNA"/>
</dbReference>
<dbReference type="InterPro" id="IPR050583">
    <property type="entry name" value="Mycobacterial_A85_antigen"/>
</dbReference>
<name>A0ABY5Y0V7_9BACT</name>
<dbReference type="PANTHER" id="PTHR48098">
    <property type="entry name" value="ENTEROCHELIN ESTERASE-RELATED"/>
    <property type="match status" value="1"/>
</dbReference>
<protein>
    <submittedName>
        <fullName evidence="2">DUF459 domain-containing protein</fullName>
    </submittedName>
</protein>
<dbReference type="InterPro" id="IPR000801">
    <property type="entry name" value="Esterase-like"/>
</dbReference>
<proteinExistence type="predicted"/>
<accession>A0ABY5Y0V7</accession>
<evidence type="ECO:0000313" key="3">
    <source>
        <dbReference type="Proteomes" id="UP001058120"/>
    </source>
</evidence>
<dbReference type="Proteomes" id="UP001058120">
    <property type="component" value="Chromosome"/>
</dbReference>
<gene>
    <name evidence="2" type="ORF">JBF11_07785</name>
</gene>
<dbReference type="InterPro" id="IPR036514">
    <property type="entry name" value="SGNH_hydro_sf"/>
</dbReference>
<dbReference type="InterPro" id="IPR007407">
    <property type="entry name" value="DUF459"/>
</dbReference>
<feature type="region of interest" description="Disordered" evidence="1">
    <location>
        <begin position="476"/>
        <end position="497"/>
    </location>
</feature>